<evidence type="ECO:0000256" key="3">
    <source>
        <dbReference type="SAM" id="Phobius"/>
    </source>
</evidence>
<protein>
    <recommendedName>
        <fullName evidence="6">Protein GAMETE EXPRESSED 1</fullName>
    </recommendedName>
</protein>
<feature type="transmembrane region" description="Helical" evidence="3">
    <location>
        <begin position="471"/>
        <end position="491"/>
    </location>
</feature>
<comment type="caution">
    <text evidence="4">The sequence shown here is derived from an EMBL/GenBank/DDBJ whole genome shotgun (WGS) entry which is preliminary data.</text>
</comment>
<dbReference type="InterPro" id="IPR040346">
    <property type="entry name" value="GEX1/Brambleberry"/>
</dbReference>
<feature type="coiled-coil region" evidence="1">
    <location>
        <begin position="151"/>
        <end position="185"/>
    </location>
</feature>
<proteinExistence type="predicted"/>
<dbReference type="PANTHER" id="PTHR33538:SF2">
    <property type="entry name" value="PROTEIN GAMETE EXPRESSED 1"/>
    <property type="match status" value="1"/>
</dbReference>
<feature type="transmembrane region" description="Helical" evidence="3">
    <location>
        <begin position="437"/>
        <end position="456"/>
    </location>
</feature>
<reference evidence="4 5" key="1">
    <citation type="submission" date="2019-11" db="EMBL/GenBank/DDBJ databases">
        <title>Whole genome sequence of Oryza granulata.</title>
        <authorList>
            <person name="Li W."/>
        </authorList>
    </citation>
    <scope>NUCLEOTIDE SEQUENCE [LARGE SCALE GENOMIC DNA]</scope>
    <source>
        <strain evidence="5">cv. Menghai</strain>
        <tissue evidence="4">Leaf</tissue>
    </source>
</reference>
<feature type="transmembrane region" description="Helical" evidence="3">
    <location>
        <begin position="407"/>
        <end position="425"/>
    </location>
</feature>
<evidence type="ECO:0008006" key="6">
    <source>
        <dbReference type="Google" id="ProtNLM"/>
    </source>
</evidence>
<dbReference type="AlphaFoldDB" id="A0A6G1D6F2"/>
<evidence type="ECO:0000256" key="1">
    <source>
        <dbReference type="SAM" id="Coils"/>
    </source>
</evidence>
<sequence length="546" mass="60685">MFSSSSKKSSMAPPPRLDGDAVADFSIDGCRGDARDEKLLENARRRIAAGGAGPAPTCWNEAYRSLFASCADIIADKERQSRLAWHLSGCFQEDSGRPPLPPCDAHSEMLHCRKFLSDSEAKVFLAFFLETNTLCHQLQAEAFKHSTERLVNELSRSARSASEKLETIEERSEQIMQESEHLRRSLSSIGAQTEHLAMASDDVKARIGDVLGRSAEIFEQSKEIAGAQAELRDGQAAMRDKIASGMAQVEESYRSIGVEMGTLKEEAMGIGREVRVVGDAMAAKMEDLQSTADDIGNAAGRSLENQMQLLDGQAKAMEGLNDLYSFQTQALQESRETIQKLAQFGQQQQEELLSRQEQIRHAHDDLMKNSEFILEAQEEFRAKQASIFAALDKLYVLHNAILVESRFIKAFFFYCCITFLVYVLTSAKQTFAIRGHLYFGLCITLVLEIVVIKLGADDFTRQFLVMSKVQFIRSVFLAAAAVQILHSICTYKDYEVLNHQLLQTLMEKVRTIEGNAGGGDKMNPWSTGSDGSSSSIGDCSWVFDEQ</sequence>
<keyword evidence="5" id="KW-1185">Reference proteome</keyword>
<name>A0A6G1D6F2_9ORYZ</name>
<feature type="compositionally biased region" description="Low complexity" evidence="2">
    <location>
        <begin position="1"/>
        <end position="10"/>
    </location>
</feature>
<feature type="region of interest" description="Disordered" evidence="2">
    <location>
        <begin position="516"/>
        <end position="537"/>
    </location>
</feature>
<dbReference type="PANTHER" id="PTHR33538">
    <property type="entry name" value="PROTEIN GAMETE EXPRESSED 1"/>
    <property type="match status" value="1"/>
</dbReference>
<organism evidence="4 5">
    <name type="scientific">Oryza meyeriana var. granulata</name>
    <dbReference type="NCBI Taxonomy" id="110450"/>
    <lineage>
        <taxon>Eukaryota</taxon>
        <taxon>Viridiplantae</taxon>
        <taxon>Streptophyta</taxon>
        <taxon>Embryophyta</taxon>
        <taxon>Tracheophyta</taxon>
        <taxon>Spermatophyta</taxon>
        <taxon>Magnoliopsida</taxon>
        <taxon>Liliopsida</taxon>
        <taxon>Poales</taxon>
        <taxon>Poaceae</taxon>
        <taxon>BOP clade</taxon>
        <taxon>Oryzoideae</taxon>
        <taxon>Oryzeae</taxon>
        <taxon>Oryzinae</taxon>
        <taxon>Oryza</taxon>
        <taxon>Oryza meyeriana</taxon>
    </lineage>
</organism>
<keyword evidence="3" id="KW-0812">Transmembrane</keyword>
<accession>A0A6G1D6F2</accession>
<keyword evidence="3" id="KW-1133">Transmembrane helix</keyword>
<evidence type="ECO:0000313" key="4">
    <source>
        <dbReference type="EMBL" id="KAF0907744.1"/>
    </source>
</evidence>
<evidence type="ECO:0000256" key="2">
    <source>
        <dbReference type="SAM" id="MobiDB-lite"/>
    </source>
</evidence>
<dbReference type="Proteomes" id="UP000479710">
    <property type="component" value="Unassembled WGS sequence"/>
</dbReference>
<dbReference type="OrthoDB" id="377549at2759"/>
<evidence type="ECO:0000313" key="5">
    <source>
        <dbReference type="Proteomes" id="UP000479710"/>
    </source>
</evidence>
<keyword evidence="1" id="KW-0175">Coiled coil</keyword>
<gene>
    <name evidence="4" type="ORF">E2562_020486</name>
</gene>
<feature type="region of interest" description="Disordered" evidence="2">
    <location>
        <begin position="1"/>
        <end position="20"/>
    </location>
</feature>
<dbReference type="EMBL" id="SPHZ02000007">
    <property type="protein sequence ID" value="KAF0907744.1"/>
    <property type="molecule type" value="Genomic_DNA"/>
</dbReference>
<feature type="compositionally biased region" description="Low complexity" evidence="2">
    <location>
        <begin position="526"/>
        <end position="537"/>
    </location>
</feature>
<keyword evidence="3" id="KW-0472">Membrane</keyword>